<evidence type="ECO:0000256" key="3">
    <source>
        <dbReference type="ARBA" id="ARBA00008507"/>
    </source>
</evidence>
<dbReference type="Gene3D" id="3.40.50.1440">
    <property type="entry name" value="Tubulin/FtsZ, GTPase domain"/>
    <property type="match status" value="1"/>
</dbReference>
<gene>
    <name evidence="8" type="ORF">NKR19_g7195</name>
</gene>
<protein>
    <submittedName>
        <fullName evidence="8">Tubulin nucleotide-binding domain-like protein</fullName>
    </submittedName>
</protein>
<feature type="region of interest" description="Disordered" evidence="5">
    <location>
        <begin position="390"/>
        <end position="434"/>
    </location>
</feature>
<dbReference type="InterPro" id="IPR019605">
    <property type="entry name" value="Misato_II_tubulin-like"/>
</dbReference>
<sequence length="524" mass="59177">MHEVITVQLGQQSNYLATHFWNAQESYFTYSDDQQSPVNHDIHWRPGIGADGSETFLPRTVIYDLKGGFGSLRKINALYETEDQGQAQGIWNGPTVVHKQQPIEQSSYQQSLEAGLEPPELTTSSVRYWSDFNRVYFHPKSIIQLNEFELNSSLVPFEKWATGRDLFSSLDKEHDLVDRDLRPFIEEADQMQGIQLFATFDDAWGGFSSDYVERLRDEYGKTDIWVWGLQDSFSGIPRDKRLLRLANKARTLTEMYKHASLIVPITLPRPLGSHVSLDASSSWHTSALVASALESVTLPSRLRSGLNNDTFAGMTGLLNQLGKQSIASLHMSVAKQNATGHAGDSRVRQVDQRMYDVEMKDAEDEDSEGVHLDLDFTPSDQLEADRRQNGFHQPRIFSQLVTERGSAAEDEERLDPEEERERLRRRNPNSPITKRYHSSLAFPLLDSFPKIFRGDGDQVLEHTVDVSASLTTDASVSGRLKSLRTTVSRSIGVEDRETLSNDLAEMADEYHEGWSSGSDEGDDE</sequence>
<feature type="compositionally biased region" description="Acidic residues" evidence="5">
    <location>
        <begin position="408"/>
        <end position="418"/>
    </location>
</feature>
<reference evidence="8" key="1">
    <citation type="submission" date="2022-07" db="EMBL/GenBank/DDBJ databases">
        <title>Fungi with potential for degradation of polypropylene.</title>
        <authorList>
            <person name="Gostincar C."/>
        </authorList>
    </citation>
    <scope>NUCLEOTIDE SEQUENCE</scope>
    <source>
        <strain evidence="8">EXF-13287</strain>
    </source>
</reference>
<comment type="function">
    <text evidence="1">Involved in the partitioning of the mitochondrial organelle and mitochondrial DNA (mtDNA) inheritance.</text>
</comment>
<dbReference type="SUPFAM" id="SSF52490">
    <property type="entry name" value="Tubulin nucleotide-binding domain-like"/>
    <property type="match status" value="1"/>
</dbReference>
<dbReference type="InterPro" id="IPR036525">
    <property type="entry name" value="Tubulin/FtsZ_GTPase_sf"/>
</dbReference>
<accession>A0AA38RB12</accession>
<dbReference type="Pfam" id="PF14881">
    <property type="entry name" value="Tubulin_3"/>
    <property type="match status" value="1"/>
</dbReference>
<dbReference type="InterPro" id="IPR029209">
    <property type="entry name" value="DML1/Misato_tubulin"/>
</dbReference>
<dbReference type="Pfam" id="PF10644">
    <property type="entry name" value="Misat_Tub_SegII"/>
    <property type="match status" value="1"/>
</dbReference>
<comment type="subcellular location">
    <subcellularLocation>
        <location evidence="2">Mitochondrion</location>
    </subcellularLocation>
</comment>
<comment type="similarity">
    <text evidence="3">Belongs to the misato family.</text>
</comment>
<dbReference type="PANTHER" id="PTHR13391:SF0">
    <property type="entry name" value="PROTEIN MISATO HOMOLOG 1"/>
    <property type="match status" value="1"/>
</dbReference>
<organism evidence="8 9">
    <name type="scientific">Coniochaeta hoffmannii</name>
    <dbReference type="NCBI Taxonomy" id="91930"/>
    <lineage>
        <taxon>Eukaryota</taxon>
        <taxon>Fungi</taxon>
        <taxon>Dikarya</taxon>
        <taxon>Ascomycota</taxon>
        <taxon>Pezizomycotina</taxon>
        <taxon>Sordariomycetes</taxon>
        <taxon>Sordariomycetidae</taxon>
        <taxon>Coniochaetales</taxon>
        <taxon>Coniochaetaceae</taxon>
        <taxon>Coniochaeta</taxon>
    </lineage>
</organism>
<comment type="caution">
    <text evidence="8">The sequence shown here is derived from an EMBL/GenBank/DDBJ whole genome shotgun (WGS) entry which is preliminary data.</text>
</comment>
<dbReference type="EMBL" id="JANBVN010000122">
    <property type="protein sequence ID" value="KAJ9142523.1"/>
    <property type="molecule type" value="Genomic_DNA"/>
</dbReference>
<evidence type="ECO:0000256" key="5">
    <source>
        <dbReference type="SAM" id="MobiDB-lite"/>
    </source>
</evidence>
<name>A0AA38RB12_9PEZI</name>
<feature type="domain" description="Misato Segment II tubulin-like" evidence="6">
    <location>
        <begin position="2"/>
        <end position="113"/>
    </location>
</feature>
<keyword evidence="4" id="KW-0496">Mitochondrion</keyword>
<dbReference type="PANTHER" id="PTHR13391">
    <property type="entry name" value="MITOCHONDRIAL DISTRIBUTION REGULATOR MISATO"/>
    <property type="match status" value="1"/>
</dbReference>
<evidence type="ECO:0000256" key="4">
    <source>
        <dbReference type="ARBA" id="ARBA00023128"/>
    </source>
</evidence>
<feature type="domain" description="DML1/Misato tubulin" evidence="7">
    <location>
        <begin position="118"/>
        <end position="302"/>
    </location>
</feature>
<keyword evidence="9" id="KW-1185">Reference proteome</keyword>
<evidence type="ECO:0000259" key="7">
    <source>
        <dbReference type="Pfam" id="PF14881"/>
    </source>
</evidence>
<dbReference type="CDD" id="cd06060">
    <property type="entry name" value="misato"/>
    <property type="match status" value="1"/>
</dbReference>
<proteinExistence type="inferred from homology"/>
<evidence type="ECO:0000259" key="6">
    <source>
        <dbReference type="Pfam" id="PF10644"/>
    </source>
</evidence>
<dbReference type="InterPro" id="IPR049942">
    <property type="entry name" value="DML1/Misato"/>
</dbReference>
<dbReference type="AlphaFoldDB" id="A0AA38RB12"/>
<dbReference type="Proteomes" id="UP001174691">
    <property type="component" value="Unassembled WGS sequence"/>
</dbReference>
<dbReference type="GO" id="GO:0005739">
    <property type="term" value="C:mitochondrion"/>
    <property type="evidence" value="ECO:0007669"/>
    <property type="project" value="UniProtKB-SubCell"/>
</dbReference>
<evidence type="ECO:0000256" key="1">
    <source>
        <dbReference type="ARBA" id="ARBA00003757"/>
    </source>
</evidence>
<evidence type="ECO:0000313" key="9">
    <source>
        <dbReference type="Proteomes" id="UP001174691"/>
    </source>
</evidence>
<dbReference type="GO" id="GO:0007005">
    <property type="term" value="P:mitochondrion organization"/>
    <property type="evidence" value="ECO:0007669"/>
    <property type="project" value="InterPro"/>
</dbReference>
<evidence type="ECO:0000313" key="8">
    <source>
        <dbReference type="EMBL" id="KAJ9142523.1"/>
    </source>
</evidence>
<evidence type="ECO:0000256" key="2">
    <source>
        <dbReference type="ARBA" id="ARBA00004173"/>
    </source>
</evidence>